<evidence type="ECO:0000256" key="10">
    <source>
        <dbReference type="ARBA" id="ARBA00022842"/>
    </source>
</evidence>
<evidence type="ECO:0000259" key="17">
    <source>
        <dbReference type="Pfam" id="PF00122"/>
    </source>
</evidence>
<feature type="transmembrane region" description="Helical" evidence="15">
    <location>
        <begin position="339"/>
        <end position="366"/>
    </location>
</feature>
<dbReference type="AlphaFoldDB" id="A0A3L6ZRD3"/>
<dbReference type="InterPro" id="IPR008250">
    <property type="entry name" value="ATPase_P-typ_transduc_dom_A_sf"/>
</dbReference>
<dbReference type="InterPro" id="IPR018303">
    <property type="entry name" value="ATPase_P-typ_P_site"/>
</dbReference>
<feature type="domain" description="P-type ATPase A" evidence="17">
    <location>
        <begin position="193"/>
        <end position="295"/>
    </location>
</feature>
<dbReference type="InterPro" id="IPR023214">
    <property type="entry name" value="HAD_sf"/>
</dbReference>
<keyword evidence="10" id="KW-0460">Magnesium</keyword>
<dbReference type="NCBIfam" id="TIGR01525">
    <property type="entry name" value="ATPase-IB_hvy"/>
    <property type="match status" value="1"/>
</dbReference>
<evidence type="ECO:0000256" key="1">
    <source>
        <dbReference type="ARBA" id="ARBA00004651"/>
    </source>
</evidence>
<dbReference type="Gene3D" id="3.40.1110.10">
    <property type="entry name" value="Calcium-transporting ATPase, cytoplasmic domain N"/>
    <property type="match status" value="1"/>
</dbReference>
<keyword evidence="7 15" id="KW-0479">Metal-binding</keyword>
<dbReference type="InterPro" id="IPR027256">
    <property type="entry name" value="P-typ_ATPase_IB"/>
</dbReference>
<comment type="caution">
    <text evidence="18">The sequence shown here is derived from an EMBL/GenBank/DDBJ whole genome shotgun (WGS) entry which is preliminary data.</text>
</comment>
<dbReference type="GO" id="GO:0005886">
    <property type="term" value="C:plasma membrane"/>
    <property type="evidence" value="ECO:0007669"/>
    <property type="project" value="UniProtKB-SubCell"/>
</dbReference>
<evidence type="ECO:0000256" key="9">
    <source>
        <dbReference type="ARBA" id="ARBA00022840"/>
    </source>
</evidence>
<evidence type="ECO:0000256" key="16">
    <source>
        <dbReference type="SAM" id="MobiDB-lite"/>
    </source>
</evidence>
<dbReference type="SUPFAM" id="SSF81653">
    <property type="entry name" value="Calcium ATPase, transduction domain A"/>
    <property type="match status" value="1"/>
</dbReference>
<evidence type="ECO:0000256" key="4">
    <source>
        <dbReference type="ARBA" id="ARBA00022475"/>
    </source>
</evidence>
<proteinExistence type="inferred from homology"/>
<feature type="transmembrane region" description="Helical" evidence="15">
    <location>
        <begin position="63"/>
        <end position="85"/>
    </location>
</feature>
<dbReference type="SUPFAM" id="SSF56784">
    <property type="entry name" value="HAD-like"/>
    <property type="match status" value="1"/>
</dbReference>
<evidence type="ECO:0000256" key="3">
    <source>
        <dbReference type="ARBA" id="ARBA00022448"/>
    </source>
</evidence>
<dbReference type="PRINTS" id="PR00119">
    <property type="entry name" value="CATATPASE"/>
</dbReference>
<evidence type="ECO:0000256" key="14">
    <source>
        <dbReference type="ARBA" id="ARBA00023136"/>
    </source>
</evidence>
<dbReference type="PRINTS" id="PR00943">
    <property type="entry name" value="CUATPASE"/>
</dbReference>
<dbReference type="GO" id="GO:0055070">
    <property type="term" value="P:copper ion homeostasis"/>
    <property type="evidence" value="ECO:0007669"/>
    <property type="project" value="TreeGrafter"/>
</dbReference>
<organism evidence="18 19">
    <name type="scientific">Mycetocola reblochoni</name>
    <dbReference type="NCBI Taxonomy" id="331618"/>
    <lineage>
        <taxon>Bacteria</taxon>
        <taxon>Bacillati</taxon>
        <taxon>Actinomycetota</taxon>
        <taxon>Actinomycetes</taxon>
        <taxon>Micrococcales</taxon>
        <taxon>Microbacteriaceae</taxon>
        <taxon>Mycetocola</taxon>
    </lineage>
</organism>
<dbReference type="SUPFAM" id="SSF81665">
    <property type="entry name" value="Calcium ATPase, transmembrane domain M"/>
    <property type="match status" value="1"/>
</dbReference>
<dbReference type="Gene3D" id="3.40.50.1000">
    <property type="entry name" value="HAD superfamily/HAD-like"/>
    <property type="match status" value="1"/>
</dbReference>
<dbReference type="RefSeq" id="WP_087137899.1">
    <property type="nucleotide sequence ID" value="NZ_JBQDRQ010000012.1"/>
</dbReference>
<feature type="transmembrane region" description="Helical" evidence="15">
    <location>
        <begin position="677"/>
        <end position="695"/>
    </location>
</feature>
<evidence type="ECO:0000256" key="2">
    <source>
        <dbReference type="ARBA" id="ARBA00006024"/>
    </source>
</evidence>
<feature type="transmembrane region" description="Helical" evidence="15">
    <location>
        <begin position="130"/>
        <end position="152"/>
    </location>
</feature>
<dbReference type="Proteomes" id="UP000275395">
    <property type="component" value="Unassembled WGS sequence"/>
</dbReference>
<sequence length="707" mass="73311">MSTPGHDPREGHTAHQEHAAHTDPAAGMTGMDRHGHEGHAGMAGMDHAGHGGHAGHAAHFRRLFWIMLALAIPTIAASSGFWMLFGAEHAVPDSLAWVSPLLGTVMYLWGGSPFLLGAKDEIVARRPGMMLLVALAITVAFLSSLASSIGLVGHELSFWWELALLVVIMLLGHWVEMAALAKTGDALESIASLLPDTADRIGPDGRTTTTVPVADLTPGDDVLVRPGGRIPADGRVMDGRAEVDESLITGESVPVTRRAGDRVVAGSISTDGALRVRVEATGEATTVAGIRALVQEAQSSTTPTQRLADRAAAWLFWFALGAAVLTAVVWLALGRPDDATIRTITVLVIACPHALGLAIPLVVAIASGQAARHGILIADRVALERMRQVTTVVFDKTGTLTAGSPRVDRIVPLDAEWSAPRVLAVAAALEHDSEHPIARAVRAEATATGVSVPDATDARSEASTGMTGFIAGVDAAIGGPRMLDDAGIAVPAEADGALLAGGTVLYVRYGDELVGLLRVVDTIRPESAEAVQTLRDDGVHVVMASGDTAAVSDTVAAELGITEVHAGLRPTDKSAMIAELQSRGEVVAMVGDGVNDAPALARADVGLAIGAGTDVAIDSAQIVLSGDDPRAIAAVRELSRRSYRIMTENLWWAAGYNLAAVPLAAGVLAPIGISMPMSLGAVLMSASTVIVALNAQRIRRSALTRSA</sequence>
<dbReference type="GO" id="GO:0043682">
    <property type="term" value="F:P-type divalent copper transporter activity"/>
    <property type="evidence" value="ECO:0007669"/>
    <property type="project" value="TreeGrafter"/>
</dbReference>
<feature type="transmembrane region" description="Helical" evidence="15">
    <location>
        <begin position="97"/>
        <end position="118"/>
    </location>
</feature>
<evidence type="ECO:0000256" key="6">
    <source>
        <dbReference type="ARBA" id="ARBA00022692"/>
    </source>
</evidence>
<dbReference type="GO" id="GO:0005507">
    <property type="term" value="F:copper ion binding"/>
    <property type="evidence" value="ECO:0007669"/>
    <property type="project" value="TreeGrafter"/>
</dbReference>
<comment type="similarity">
    <text evidence="2 15">Belongs to the cation transport ATPase (P-type) (TC 3.A.3) family. Type IB subfamily.</text>
</comment>
<keyword evidence="4 15" id="KW-1003">Cell membrane</keyword>
<evidence type="ECO:0000256" key="7">
    <source>
        <dbReference type="ARBA" id="ARBA00022723"/>
    </source>
</evidence>
<dbReference type="PANTHER" id="PTHR43520">
    <property type="entry name" value="ATP7, ISOFORM B"/>
    <property type="match status" value="1"/>
</dbReference>
<keyword evidence="8 15" id="KW-0547">Nucleotide-binding</keyword>
<dbReference type="InterPro" id="IPR001757">
    <property type="entry name" value="P_typ_ATPase"/>
</dbReference>
<dbReference type="FunFam" id="2.70.150.10:FF:000002">
    <property type="entry name" value="Copper-transporting ATPase 1, putative"/>
    <property type="match status" value="1"/>
</dbReference>
<evidence type="ECO:0000256" key="5">
    <source>
        <dbReference type="ARBA" id="ARBA00022553"/>
    </source>
</evidence>
<feature type="compositionally biased region" description="Basic and acidic residues" evidence="16">
    <location>
        <begin position="1"/>
        <end position="21"/>
    </location>
</feature>
<dbReference type="GO" id="GO:0005524">
    <property type="term" value="F:ATP binding"/>
    <property type="evidence" value="ECO:0007669"/>
    <property type="project" value="UniProtKB-UniRule"/>
</dbReference>
<evidence type="ECO:0000256" key="8">
    <source>
        <dbReference type="ARBA" id="ARBA00022741"/>
    </source>
</evidence>
<gene>
    <name evidence="18" type="ORF">D9V30_03045</name>
</gene>
<dbReference type="EMBL" id="RCUW01000002">
    <property type="protein sequence ID" value="RLP70496.1"/>
    <property type="molecule type" value="Genomic_DNA"/>
</dbReference>
<dbReference type="InterPro" id="IPR036412">
    <property type="entry name" value="HAD-like_sf"/>
</dbReference>
<dbReference type="PROSITE" id="PS00154">
    <property type="entry name" value="ATPASE_E1_E2"/>
    <property type="match status" value="1"/>
</dbReference>
<evidence type="ECO:0000313" key="18">
    <source>
        <dbReference type="EMBL" id="RLP70496.1"/>
    </source>
</evidence>
<evidence type="ECO:0000256" key="15">
    <source>
        <dbReference type="RuleBase" id="RU362081"/>
    </source>
</evidence>
<dbReference type="Pfam" id="PF00702">
    <property type="entry name" value="Hydrolase"/>
    <property type="match status" value="1"/>
</dbReference>
<dbReference type="InterPro" id="IPR023298">
    <property type="entry name" value="ATPase_P-typ_TM_dom_sf"/>
</dbReference>
<keyword evidence="12 15" id="KW-1133">Transmembrane helix</keyword>
<keyword evidence="13" id="KW-0406">Ion transport</keyword>
<dbReference type="InterPro" id="IPR059000">
    <property type="entry name" value="ATPase_P-type_domA"/>
</dbReference>
<dbReference type="GO" id="GO:0016887">
    <property type="term" value="F:ATP hydrolysis activity"/>
    <property type="evidence" value="ECO:0007669"/>
    <property type="project" value="InterPro"/>
</dbReference>
<keyword evidence="6 15" id="KW-0812">Transmembrane</keyword>
<evidence type="ECO:0000256" key="11">
    <source>
        <dbReference type="ARBA" id="ARBA00022967"/>
    </source>
</evidence>
<dbReference type="PANTHER" id="PTHR43520:SF5">
    <property type="entry name" value="CATION-TRANSPORTING P-TYPE ATPASE-RELATED"/>
    <property type="match status" value="1"/>
</dbReference>
<evidence type="ECO:0000313" key="19">
    <source>
        <dbReference type="Proteomes" id="UP000275395"/>
    </source>
</evidence>
<keyword evidence="9 15" id="KW-0067">ATP-binding</keyword>
<dbReference type="NCBIfam" id="TIGR01494">
    <property type="entry name" value="ATPase_P-type"/>
    <property type="match status" value="1"/>
</dbReference>
<protein>
    <submittedName>
        <fullName evidence="18">Copper-translocating P-type ATPase</fullName>
    </submittedName>
</protein>
<dbReference type="NCBIfam" id="TIGR01511">
    <property type="entry name" value="ATPase-IB1_Cu"/>
    <property type="match status" value="1"/>
</dbReference>
<dbReference type="Gene3D" id="2.70.150.10">
    <property type="entry name" value="Calcium-transporting ATPase, cytoplasmic transduction domain A"/>
    <property type="match status" value="1"/>
</dbReference>
<dbReference type="InterPro" id="IPR023299">
    <property type="entry name" value="ATPase_P-typ_cyto_dom_N"/>
</dbReference>
<accession>A0A3L6ZRD3</accession>
<feature type="transmembrane region" description="Helical" evidence="15">
    <location>
        <begin position="158"/>
        <end position="175"/>
    </location>
</feature>
<name>A0A3L6ZRD3_9MICO</name>
<keyword evidence="5" id="KW-0597">Phosphoprotein</keyword>
<feature type="transmembrane region" description="Helical" evidence="15">
    <location>
        <begin position="314"/>
        <end position="333"/>
    </location>
</feature>
<evidence type="ECO:0000256" key="13">
    <source>
        <dbReference type="ARBA" id="ARBA00023065"/>
    </source>
</evidence>
<keyword evidence="14 15" id="KW-0472">Membrane</keyword>
<keyword evidence="11" id="KW-1278">Translocase</keyword>
<keyword evidence="3" id="KW-0813">Transport</keyword>
<feature type="transmembrane region" description="Helical" evidence="15">
    <location>
        <begin position="650"/>
        <end position="671"/>
    </location>
</feature>
<dbReference type="Pfam" id="PF00122">
    <property type="entry name" value="E1-E2_ATPase"/>
    <property type="match status" value="1"/>
</dbReference>
<evidence type="ECO:0000256" key="12">
    <source>
        <dbReference type="ARBA" id="ARBA00022989"/>
    </source>
</evidence>
<reference evidence="18 19" key="1">
    <citation type="submission" date="2018-10" db="EMBL/GenBank/DDBJ databases">
        <authorList>
            <person name="Li J."/>
        </authorList>
    </citation>
    <scope>NUCLEOTIDE SEQUENCE [LARGE SCALE GENOMIC DNA]</scope>
    <source>
        <strain evidence="18 19">JCM 30549</strain>
    </source>
</reference>
<comment type="subcellular location">
    <subcellularLocation>
        <location evidence="1">Cell membrane</location>
        <topology evidence="1">Multi-pass membrane protein</topology>
    </subcellularLocation>
</comment>
<feature type="region of interest" description="Disordered" evidence="16">
    <location>
        <begin position="1"/>
        <end position="47"/>
    </location>
</feature>